<dbReference type="Proteomes" id="UP000197334">
    <property type="component" value="Unassembled WGS sequence"/>
</dbReference>
<dbReference type="PANTHER" id="PTHR43420:SF12">
    <property type="entry name" value="N-ACETYLTRANSFERASE DOMAIN-CONTAINING PROTEIN"/>
    <property type="match status" value="1"/>
</dbReference>
<dbReference type="InterPro" id="IPR050680">
    <property type="entry name" value="YpeA/RimI_acetyltransf"/>
</dbReference>
<keyword evidence="1 4" id="KW-0808">Transferase</keyword>
<keyword evidence="2" id="KW-0012">Acyltransferase</keyword>
<dbReference type="OrthoDB" id="1858440at2"/>
<sequence>MMSQYPSSTLNVMPCPPEKRREALLKLAAAYDPTQQSALSAAVKAMYHQSDTQWEGLWVTLEAGQVTAAIWVQRLPMNMAQLWLPKAGLPQKVAAPAPLLLDTARQWVKTQNIRLCHLELSSEAAETEGLLVKHGMQRLVCLEYLIGSTHRRLAMNEALPLSLQPFGELSLAEQLSLLTEVGEGSLDSRPLRDILSIKELLAGFYQQDPQAPQHWYAVGFQNVVVGVLLLAPRPALGRWELMLMGLTPAWRGKGLGRSLLNKALALAQQAGVQEVALGVDDVNLPAKRLYQQAGFVCYAQQRLLAWKGGGERSEEPK</sequence>
<dbReference type="InterPro" id="IPR000182">
    <property type="entry name" value="GNAT_dom"/>
</dbReference>
<dbReference type="CDD" id="cd04301">
    <property type="entry name" value="NAT_SF"/>
    <property type="match status" value="1"/>
</dbReference>
<dbReference type="AlphaFoldDB" id="A0A246S5B1"/>
<evidence type="ECO:0000313" key="4">
    <source>
        <dbReference type="EMBL" id="OWV31664.1"/>
    </source>
</evidence>
<dbReference type="PANTHER" id="PTHR43420">
    <property type="entry name" value="ACETYLTRANSFERASE"/>
    <property type="match status" value="1"/>
</dbReference>
<keyword evidence="5" id="KW-1185">Reference proteome</keyword>
<dbReference type="PROSITE" id="PS51186">
    <property type="entry name" value="GNAT"/>
    <property type="match status" value="1"/>
</dbReference>
<name>A0A246S5B1_9GAMM</name>
<dbReference type="Gene3D" id="3.40.630.30">
    <property type="match status" value="1"/>
</dbReference>
<proteinExistence type="predicted"/>
<feature type="domain" description="N-acetyltransferase" evidence="3">
    <location>
        <begin position="167"/>
        <end position="317"/>
    </location>
</feature>
<dbReference type="SUPFAM" id="SSF55729">
    <property type="entry name" value="Acyl-CoA N-acyltransferases (Nat)"/>
    <property type="match status" value="1"/>
</dbReference>
<protein>
    <submittedName>
        <fullName evidence="4">GCN5 family acetyltransferase</fullName>
    </submittedName>
</protein>
<accession>A0A246S5B1</accession>
<evidence type="ECO:0000256" key="2">
    <source>
        <dbReference type="ARBA" id="ARBA00023315"/>
    </source>
</evidence>
<dbReference type="GO" id="GO:0016747">
    <property type="term" value="F:acyltransferase activity, transferring groups other than amino-acyl groups"/>
    <property type="evidence" value="ECO:0007669"/>
    <property type="project" value="InterPro"/>
</dbReference>
<evidence type="ECO:0000256" key="1">
    <source>
        <dbReference type="ARBA" id="ARBA00022679"/>
    </source>
</evidence>
<dbReference type="RefSeq" id="WP_088698276.1">
    <property type="nucleotide sequence ID" value="NZ_JPUA01000001.1"/>
</dbReference>
<organism evidence="4 5">
    <name type="scientific">Halomonas campaniensis</name>
    <dbReference type="NCBI Taxonomy" id="213554"/>
    <lineage>
        <taxon>Bacteria</taxon>
        <taxon>Pseudomonadati</taxon>
        <taxon>Pseudomonadota</taxon>
        <taxon>Gammaproteobacteria</taxon>
        <taxon>Oceanospirillales</taxon>
        <taxon>Halomonadaceae</taxon>
        <taxon>Halomonas</taxon>
    </lineage>
</organism>
<gene>
    <name evidence="4" type="ORF">JI62_00435</name>
</gene>
<evidence type="ECO:0000259" key="3">
    <source>
        <dbReference type="PROSITE" id="PS51186"/>
    </source>
</evidence>
<reference evidence="4 5" key="1">
    <citation type="submission" date="2014-08" db="EMBL/GenBank/DDBJ databases">
        <title>Draft genome sequence of a novel L-asparaginase producing marine bacterium, Halomonas campaniensis.</title>
        <authorList>
            <person name="Sundarakrishnan B."/>
            <person name="Moushumi Priya A."/>
            <person name="Raman G."/>
            <person name="Sakthivel N."/>
            <person name="Park S."/>
            <person name="Jayachandran S."/>
        </authorList>
    </citation>
    <scope>NUCLEOTIDE SEQUENCE [LARGE SCALE GENOMIC DNA]</scope>
    <source>
        <strain evidence="4 5">SK03</strain>
    </source>
</reference>
<dbReference type="EMBL" id="JPUA01000001">
    <property type="protein sequence ID" value="OWV31664.1"/>
    <property type="molecule type" value="Genomic_DNA"/>
</dbReference>
<dbReference type="Pfam" id="PF00583">
    <property type="entry name" value="Acetyltransf_1"/>
    <property type="match status" value="1"/>
</dbReference>
<dbReference type="InterPro" id="IPR016181">
    <property type="entry name" value="Acyl_CoA_acyltransferase"/>
</dbReference>
<comment type="caution">
    <text evidence="4">The sequence shown here is derived from an EMBL/GenBank/DDBJ whole genome shotgun (WGS) entry which is preliminary data.</text>
</comment>
<evidence type="ECO:0000313" key="5">
    <source>
        <dbReference type="Proteomes" id="UP000197334"/>
    </source>
</evidence>